<feature type="transmembrane region" description="Helical" evidence="2">
    <location>
        <begin position="25"/>
        <end position="45"/>
    </location>
</feature>
<dbReference type="InterPro" id="IPR050985">
    <property type="entry name" value="Alpha-glycosidase_related"/>
</dbReference>
<dbReference type="KEGG" id="pmrn:116945617"/>
<feature type="compositionally biased region" description="Acidic residues" evidence="1">
    <location>
        <begin position="88"/>
        <end position="121"/>
    </location>
</feature>
<dbReference type="AlphaFoldDB" id="A0AAJ7TG24"/>
<gene>
    <name evidence="4" type="primary">LOC116945617</name>
</gene>
<dbReference type="Proteomes" id="UP001318040">
    <property type="component" value="Chromosome 24"/>
</dbReference>
<keyword evidence="3" id="KW-1185">Reference proteome</keyword>
<dbReference type="SUPFAM" id="SSF51445">
    <property type="entry name" value="(Trans)glycosidases"/>
    <property type="match status" value="1"/>
</dbReference>
<evidence type="ECO:0000256" key="1">
    <source>
        <dbReference type="SAM" id="MobiDB-lite"/>
    </source>
</evidence>
<keyword evidence="2" id="KW-0472">Membrane</keyword>
<dbReference type="GeneID" id="116945617"/>
<feature type="region of interest" description="Disordered" evidence="1">
    <location>
        <begin position="761"/>
        <end position="790"/>
    </location>
</feature>
<feature type="compositionally biased region" description="Basic residues" evidence="1">
    <location>
        <begin position="176"/>
        <end position="192"/>
    </location>
</feature>
<evidence type="ECO:0000313" key="3">
    <source>
        <dbReference type="Proteomes" id="UP001318040"/>
    </source>
</evidence>
<evidence type="ECO:0000256" key="2">
    <source>
        <dbReference type="SAM" id="Phobius"/>
    </source>
</evidence>
<proteinExistence type="predicted"/>
<keyword evidence="2" id="KW-0812">Transmembrane</keyword>
<feature type="region of interest" description="Disordered" evidence="1">
    <location>
        <begin position="165"/>
        <end position="223"/>
    </location>
</feature>
<accession>A0AAJ7TG24</accession>
<feature type="region of interest" description="Disordered" evidence="1">
    <location>
        <begin position="84"/>
        <end position="128"/>
    </location>
</feature>
<protein>
    <submittedName>
        <fullName evidence="4">SITS-binding protein-like isoform X1</fullName>
    </submittedName>
</protein>
<organism evidence="3 4">
    <name type="scientific">Petromyzon marinus</name>
    <name type="common">Sea lamprey</name>
    <dbReference type="NCBI Taxonomy" id="7757"/>
    <lineage>
        <taxon>Eukaryota</taxon>
        <taxon>Metazoa</taxon>
        <taxon>Chordata</taxon>
        <taxon>Craniata</taxon>
        <taxon>Vertebrata</taxon>
        <taxon>Cyclostomata</taxon>
        <taxon>Hyperoartia</taxon>
        <taxon>Petromyzontiformes</taxon>
        <taxon>Petromyzontidae</taxon>
        <taxon>Petromyzon</taxon>
    </lineage>
</organism>
<dbReference type="PANTHER" id="PTHR43053:SF6">
    <property type="entry name" value="SITS-BINDING PROTEIN"/>
    <property type="match status" value="1"/>
</dbReference>
<reference evidence="4" key="1">
    <citation type="submission" date="2025-08" db="UniProtKB">
        <authorList>
            <consortium name="RefSeq"/>
        </authorList>
    </citation>
    <scope>IDENTIFICATION</scope>
    <source>
        <tissue evidence="4">Sperm</tissue>
    </source>
</reference>
<evidence type="ECO:0000313" key="4">
    <source>
        <dbReference type="RefSeq" id="XP_032815988.1"/>
    </source>
</evidence>
<feature type="region of interest" description="Disordered" evidence="1">
    <location>
        <begin position="565"/>
        <end position="586"/>
    </location>
</feature>
<keyword evidence="2" id="KW-1133">Transmembrane helix</keyword>
<feature type="compositionally biased region" description="Low complexity" evidence="1">
    <location>
        <begin position="196"/>
        <end position="217"/>
    </location>
</feature>
<feature type="compositionally biased region" description="Gly residues" evidence="1">
    <location>
        <begin position="573"/>
        <end position="582"/>
    </location>
</feature>
<dbReference type="InterPro" id="IPR017853">
    <property type="entry name" value="GH"/>
</dbReference>
<dbReference type="RefSeq" id="XP_032815988.1">
    <property type="nucleotide sequence ID" value="XM_032960097.1"/>
</dbReference>
<name>A0AAJ7TG24_PETMA</name>
<dbReference type="PANTHER" id="PTHR43053">
    <property type="entry name" value="GLYCOSIDASE FAMILY 31"/>
    <property type="match status" value="1"/>
</dbReference>
<sequence length="833" mass="90497">MSRRSSRPDTALYPSRGEMYESWRGGVACLCVAIFFLMTVAIIYWQVVDTPERAWALKAASLRSGLAWDARALRLVLARHHVQRDDRDGDVDRDDGGGGDEDASTEVVVEEEEEEEDDDGGGDVPISSASQIGDLLEIRCAAVNVPDAGEEVKKVAWNSRRATCVSRESGQQQHQQRQHQQHNHINHQHNRHEHASPSSSTTSQKASSSSATSSSSPSSPPEFCERWEAGEELRVRAESVDAGGHLDCYHVEWTYPDCRSTLQNCFVLPNGTWFGWSPDGHASWPLADSGSHSDGRHRRAPWRAREGYFLGSTGVALFVTDGIPVLIPTSPNTNGGDSELCLRAVESRDTEVAGSSVGSSGGHRRLLYSVCAARDVRAVHRGMRSRFYAAPDSAPLPDLLWSLLWHLPRVPADPAALHRAVRGLARKLHKHAMGDSVISLGEAAAHLPRAATAGPLLVKAVDPASTPLPAGVSLCVAASPFLRADNPEFDTSLRSRDTEQLWVSDPAPHGGDAVPQLVRRDGRLSLQLDVTREMAWRWLESHAGAALSWTGAGRLSLLLAGTEPPGPATPCRGAGGGRGGAGGEERGDDAMRRFSRIAMAVGNGTVVSDACRSSEFPLYVALPALESSWGPRGLGALIPSALLASLHGYRYFIPDAVGGTASRGPPPEKMLFVRWMQITAFLPVMSFLTPPWHYDNETASLSLRLASLHRSLVAPLLRRLAESPAQAGRPLVRPLWWLDPRDPVALSVHDEFLLGDTVRAPRRDSAPHQSRSLESRGGQPATDREPKRSPEFCKEPSVYIISVNILTVFGTVRATCIIIINCCDSVFYVMPLP</sequence>
<dbReference type="Gene3D" id="3.20.20.80">
    <property type="entry name" value="Glycosidases"/>
    <property type="match status" value="1"/>
</dbReference>
<feature type="compositionally biased region" description="Basic and acidic residues" evidence="1">
    <location>
        <begin position="761"/>
        <end position="774"/>
    </location>
</feature>